<evidence type="ECO:0000313" key="1">
    <source>
        <dbReference type="EMBL" id="TFK67839.1"/>
    </source>
</evidence>
<dbReference type="Proteomes" id="UP000308600">
    <property type="component" value="Unassembled WGS sequence"/>
</dbReference>
<keyword evidence="2" id="KW-1185">Reference proteome</keyword>
<sequence>MPRSPHAPLFLFYFLATMSIPTRVTAKALVNLYSQPPKPYSSSGPFSFTTSNITGTRRMPHVGAASPPLATQLSITNRRARQLGSGIGSKTEFNQWSLGGYTPPSSATLLVHHRIRGYKTRRHPSYSAHIISEELRSYSILIRYPGI</sequence>
<protein>
    <submittedName>
        <fullName evidence="1">Uncharacterized protein</fullName>
    </submittedName>
</protein>
<accession>A0ACD3AQ94</accession>
<organism evidence="1 2">
    <name type="scientific">Pluteus cervinus</name>
    <dbReference type="NCBI Taxonomy" id="181527"/>
    <lineage>
        <taxon>Eukaryota</taxon>
        <taxon>Fungi</taxon>
        <taxon>Dikarya</taxon>
        <taxon>Basidiomycota</taxon>
        <taxon>Agaricomycotina</taxon>
        <taxon>Agaricomycetes</taxon>
        <taxon>Agaricomycetidae</taxon>
        <taxon>Agaricales</taxon>
        <taxon>Pluteineae</taxon>
        <taxon>Pluteaceae</taxon>
        <taxon>Pluteus</taxon>
    </lineage>
</organism>
<proteinExistence type="predicted"/>
<dbReference type="EMBL" id="ML208365">
    <property type="protein sequence ID" value="TFK67839.1"/>
    <property type="molecule type" value="Genomic_DNA"/>
</dbReference>
<gene>
    <name evidence="1" type="ORF">BDN72DRAFT_72816</name>
</gene>
<reference evidence="1 2" key="1">
    <citation type="journal article" date="2019" name="Nat. Ecol. Evol.">
        <title>Megaphylogeny resolves global patterns of mushroom evolution.</title>
        <authorList>
            <person name="Varga T."/>
            <person name="Krizsan K."/>
            <person name="Foldi C."/>
            <person name="Dima B."/>
            <person name="Sanchez-Garcia M."/>
            <person name="Sanchez-Ramirez S."/>
            <person name="Szollosi G.J."/>
            <person name="Szarkandi J.G."/>
            <person name="Papp V."/>
            <person name="Albert L."/>
            <person name="Andreopoulos W."/>
            <person name="Angelini C."/>
            <person name="Antonin V."/>
            <person name="Barry K.W."/>
            <person name="Bougher N.L."/>
            <person name="Buchanan P."/>
            <person name="Buyck B."/>
            <person name="Bense V."/>
            <person name="Catcheside P."/>
            <person name="Chovatia M."/>
            <person name="Cooper J."/>
            <person name="Damon W."/>
            <person name="Desjardin D."/>
            <person name="Finy P."/>
            <person name="Geml J."/>
            <person name="Haridas S."/>
            <person name="Hughes K."/>
            <person name="Justo A."/>
            <person name="Karasinski D."/>
            <person name="Kautmanova I."/>
            <person name="Kiss B."/>
            <person name="Kocsube S."/>
            <person name="Kotiranta H."/>
            <person name="LaButti K.M."/>
            <person name="Lechner B.E."/>
            <person name="Liimatainen K."/>
            <person name="Lipzen A."/>
            <person name="Lukacs Z."/>
            <person name="Mihaltcheva S."/>
            <person name="Morgado L.N."/>
            <person name="Niskanen T."/>
            <person name="Noordeloos M.E."/>
            <person name="Ohm R.A."/>
            <person name="Ortiz-Santana B."/>
            <person name="Ovrebo C."/>
            <person name="Racz N."/>
            <person name="Riley R."/>
            <person name="Savchenko A."/>
            <person name="Shiryaev A."/>
            <person name="Soop K."/>
            <person name="Spirin V."/>
            <person name="Szebenyi C."/>
            <person name="Tomsovsky M."/>
            <person name="Tulloss R.E."/>
            <person name="Uehling J."/>
            <person name="Grigoriev I.V."/>
            <person name="Vagvolgyi C."/>
            <person name="Papp T."/>
            <person name="Martin F.M."/>
            <person name="Miettinen O."/>
            <person name="Hibbett D.S."/>
            <person name="Nagy L.G."/>
        </authorList>
    </citation>
    <scope>NUCLEOTIDE SEQUENCE [LARGE SCALE GENOMIC DNA]</scope>
    <source>
        <strain evidence="1 2">NL-1719</strain>
    </source>
</reference>
<evidence type="ECO:0000313" key="2">
    <source>
        <dbReference type="Proteomes" id="UP000308600"/>
    </source>
</evidence>
<name>A0ACD3AQ94_9AGAR</name>